<dbReference type="InterPro" id="IPR017927">
    <property type="entry name" value="FAD-bd_FR_type"/>
</dbReference>
<dbReference type="AlphaFoldDB" id="A0A074KZJ8"/>
<accession>A0A074KZJ8</accession>
<dbReference type="PANTHER" id="PTHR47354">
    <property type="entry name" value="NADH OXIDOREDUCTASE HCR"/>
    <property type="match status" value="1"/>
</dbReference>
<dbReference type="InterPro" id="IPR017938">
    <property type="entry name" value="Riboflavin_synthase-like_b-brl"/>
</dbReference>
<evidence type="ECO:0000256" key="13">
    <source>
        <dbReference type="SAM" id="Phobius"/>
    </source>
</evidence>
<keyword evidence="11" id="KW-0411">Iron-sulfur</keyword>
<dbReference type="Pfam" id="PF01794">
    <property type="entry name" value="Ferric_reduct"/>
    <property type="match status" value="1"/>
</dbReference>
<organism evidence="15 16">
    <name type="scientific">Anditalea andensis</name>
    <dbReference type="NCBI Taxonomy" id="1048983"/>
    <lineage>
        <taxon>Bacteria</taxon>
        <taxon>Pseudomonadati</taxon>
        <taxon>Bacteroidota</taxon>
        <taxon>Cytophagia</taxon>
        <taxon>Cytophagales</taxon>
        <taxon>Cytophagaceae</taxon>
        <taxon>Anditalea</taxon>
    </lineage>
</organism>
<keyword evidence="6" id="KW-0479">Metal-binding</keyword>
<feature type="transmembrane region" description="Helical" evidence="13">
    <location>
        <begin position="82"/>
        <end position="105"/>
    </location>
</feature>
<dbReference type="GO" id="GO:0051537">
    <property type="term" value="F:2 iron, 2 sulfur cluster binding"/>
    <property type="evidence" value="ECO:0007669"/>
    <property type="project" value="UniProtKB-KW"/>
</dbReference>
<evidence type="ECO:0000313" key="16">
    <source>
        <dbReference type="Proteomes" id="UP000027821"/>
    </source>
</evidence>
<dbReference type="Pfam" id="PF08022">
    <property type="entry name" value="FAD_binding_8"/>
    <property type="match status" value="1"/>
</dbReference>
<keyword evidence="10" id="KW-0408">Iron</keyword>
<keyword evidence="5" id="KW-0001">2Fe-2S</keyword>
<feature type="transmembrane region" description="Helical" evidence="13">
    <location>
        <begin position="148"/>
        <end position="168"/>
    </location>
</feature>
<dbReference type="EMBL" id="JMIH01000021">
    <property type="protein sequence ID" value="KEO73600.1"/>
    <property type="molecule type" value="Genomic_DNA"/>
</dbReference>
<evidence type="ECO:0000256" key="11">
    <source>
        <dbReference type="ARBA" id="ARBA00023014"/>
    </source>
</evidence>
<evidence type="ECO:0000256" key="8">
    <source>
        <dbReference type="ARBA" id="ARBA00022989"/>
    </source>
</evidence>
<feature type="transmembrane region" description="Helical" evidence="13">
    <location>
        <begin position="180"/>
        <end position="199"/>
    </location>
</feature>
<evidence type="ECO:0000256" key="2">
    <source>
        <dbReference type="ARBA" id="ARBA00004141"/>
    </source>
</evidence>
<comment type="caution">
    <text evidence="15">The sequence shown here is derived from an EMBL/GenBank/DDBJ whole genome shotgun (WGS) entry which is preliminary data.</text>
</comment>
<evidence type="ECO:0000256" key="6">
    <source>
        <dbReference type="ARBA" id="ARBA00022723"/>
    </source>
</evidence>
<dbReference type="eggNOG" id="COG4097">
    <property type="taxonomic scope" value="Bacteria"/>
</dbReference>
<dbReference type="InterPro" id="IPR013130">
    <property type="entry name" value="Fe3_Rdtase_TM_dom"/>
</dbReference>
<keyword evidence="16" id="KW-1185">Reference proteome</keyword>
<feature type="transmembrane region" description="Helical" evidence="13">
    <location>
        <begin position="12"/>
        <end position="31"/>
    </location>
</feature>
<gene>
    <name evidence="15" type="ORF">EL17_11915</name>
</gene>
<feature type="transmembrane region" description="Helical" evidence="13">
    <location>
        <begin position="117"/>
        <end position="136"/>
    </location>
</feature>
<evidence type="ECO:0000256" key="10">
    <source>
        <dbReference type="ARBA" id="ARBA00023004"/>
    </source>
</evidence>
<evidence type="ECO:0000259" key="14">
    <source>
        <dbReference type="PROSITE" id="PS51384"/>
    </source>
</evidence>
<feature type="domain" description="FAD-binding FR-type" evidence="14">
    <location>
        <begin position="201"/>
        <end position="304"/>
    </location>
</feature>
<evidence type="ECO:0000256" key="3">
    <source>
        <dbReference type="ARBA" id="ARBA00022630"/>
    </source>
</evidence>
<dbReference type="GO" id="GO:0016020">
    <property type="term" value="C:membrane"/>
    <property type="evidence" value="ECO:0007669"/>
    <property type="project" value="UniProtKB-SubCell"/>
</dbReference>
<dbReference type="GO" id="GO:0050660">
    <property type="term" value="F:flavin adenine dinucleotide binding"/>
    <property type="evidence" value="ECO:0007669"/>
    <property type="project" value="TreeGrafter"/>
</dbReference>
<dbReference type="SUPFAM" id="SSF52343">
    <property type="entry name" value="Ferredoxin reductase-like, C-terminal NADP-linked domain"/>
    <property type="match status" value="1"/>
</dbReference>
<dbReference type="Pfam" id="PF00175">
    <property type="entry name" value="NAD_binding_1"/>
    <property type="match status" value="1"/>
</dbReference>
<keyword evidence="3" id="KW-0285">Flavoprotein</keyword>
<feature type="transmembrane region" description="Helical" evidence="13">
    <location>
        <begin position="37"/>
        <end position="61"/>
    </location>
</feature>
<dbReference type="SUPFAM" id="SSF63380">
    <property type="entry name" value="Riboflavin synthase domain-like"/>
    <property type="match status" value="1"/>
</dbReference>
<comment type="cofactor">
    <cofactor evidence="1">
        <name>FAD</name>
        <dbReference type="ChEBI" id="CHEBI:57692"/>
    </cofactor>
</comment>
<proteinExistence type="predicted"/>
<evidence type="ECO:0000313" key="15">
    <source>
        <dbReference type="EMBL" id="KEO73600.1"/>
    </source>
</evidence>
<dbReference type="PROSITE" id="PS51384">
    <property type="entry name" value="FAD_FR"/>
    <property type="match status" value="1"/>
</dbReference>
<keyword evidence="4 13" id="KW-0812">Transmembrane</keyword>
<sequence>MKYNFKDALLWLNIYILLALVPMAIALTGSSPAYRTFWIELGVGMGFIGLSTMGLQMIFSGRISSMAPVWGMDNVLQFHREIGIVAFLFTLAHPVILILANPEYIKYFDPTVNLPRALALSFVTVAIFAIIISSLWREALKLNYEWWRLIHGALGFGIVFVGITHSIQVSHYLDPLWKKLAIGATLGICAYMVIHTRVVRPWFNSKKLYRVKDVSLERGDSYTMTIAPDGFKRAPFKAGQFFWMSVGDEVLKMQQHPFSVSSSDESPNICFTAKVLGDFTATWKDIKTGTPVQLEGPFGSFTVKKDHPLFMVMGGIGVTPAMSIIRSLVDKNDKRKVILVYANQDWESITYKDELDELNKLSNIEVIYSIAEPPAGWSGEAGFLDKAFFEKHIPSNKNEYVYYICGPEIVMDITETALRELGVDWEQIYSERFQIV</sequence>
<keyword evidence="7" id="KW-0274">FAD</keyword>
<evidence type="ECO:0000256" key="4">
    <source>
        <dbReference type="ARBA" id="ARBA00022692"/>
    </source>
</evidence>
<name>A0A074KZJ8_9BACT</name>
<dbReference type="InterPro" id="IPR050415">
    <property type="entry name" value="MRET"/>
</dbReference>
<dbReference type="InterPro" id="IPR039261">
    <property type="entry name" value="FNR_nucleotide-bd"/>
</dbReference>
<dbReference type="Proteomes" id="UP000027821">
    <property type="component" value="Unassembled WGS sequence"/>
</dbReference>
<dbReference type="RefSeq" id="WP_035074473.1">
    <property type="nucleotide sequence ID" value="NZ_JMIH01000021.1"/>
</dbReference>
<keyword evidence="8 13" id="KW-1133">Transmembrane helix</keyword>
<comment type="subcellular location">
    <subcellularLocation>
        <location evidence="2">Membrane</location>
        <topology evidence="2">Multi-pass membrane protein</topology>
    </subcellularLocation>
</comment>
<evidence type="ECO:0000256" key="9">
    <source>
        <dbReference type="ARBA" id="ARBA00023002"/>
    </source>
</evidence>
<dbReference type="GO" id="GO:0046872">
    <property type="term" value="F:metal ion binding"/>
    <property type="evidence" value="ECO:0007669"/>
    <property type="project" value="UniProtKB-KW"/>
</dbReference>
<evidence type="ECO:0000256" key="1">
    <source>
        <dbReference type="ARBA" id="ARBA00001974"/>
    </source>
</evidence>
<dbReference type="Gene3D" id="2.40.30.10">
    <property type="entry name" value="Translation factors"/>
    <property type="match status" value="1"/>
</dbReference>
<dbReference type="InterPro" id="IPR013112">
    <property type="entry name" value="FAD-bd_8"/>
</dbReference>
<keyword evidence="9" id="KW-0560">Oxidoreductase</keyword>
<evidence type="ECO:0000256" key="12">
    <source>
        <dbReference type="ARBA" id="ARBA00023136"/>
    </source>
</evidence>
<reference evidence="15 16" key="1">
    <citation type="submission" date="2014-04" db="EMBL/GenBank/DDBJ databases">
        <title>Characterization and application of a salt tolerant electro-active bacterium.</title>
        <authorList>
            <person name="Yang L."/>
            <person name="Wei S."/>
            <person name="Tay Q.X.M."/>
        </authorList>
    </citation>
    <scope>NUCLEOTIDE SEQUENCE [LARGE SCALE GENOMIC DNA]</scope>
    <source>
        <strain evidence="15 16">LY1</strain>
    </source>
</reference>
<dbReference type="InterPro" id="IPR001433">
    <property type="entry name" value="OxRdtase_FAD/NAD-bd"/>
</dbReference>
<evidence type="ECO:0000256" key="5">
    <source>
        <dbReference type="ARBA" id="ARBA00022714"/>
    </source>
</evidence>
<dbReference type="PANTHER" id="PTHR47354:SF8">
    <property type="entry name" value="1,2-PHENYLACETYL-COA EPOXIDASE, SUBUNIT E"/>
    <property type="match status" value="1"/>
</dbReference>
<protein>
    <recommendedName>
        <fullName evidence="14">FAD-binding FR-type domain-containing protein</fullName>
    </recommendedName>
</protein>
<dbReference type="Gene3D" id="3.40.50.80">
    <property type="entry name" value="Nucleotide-binding domain of ferredoxin-NADP reductase (FNR) module"/>
    <property type="match status" value="1"/>
</dbReference>
<evidence type="ECO:0000256" key="7">
    <source>
        <dbReference type="ARBA" id="ARBA00022827"/>
    </source>
</evidence>
<keyword evidence="12 13" id="KW-0472">Membrane</keyword>
<dbReference type="GO" id="GO:0016491">
    <property type="term" value="F:oxidoreductase activity"/>
    <property type="evidence" value="ECO:0007669"/>
    <property type="project" value="UniProtKB-KW"/>
</dbReference>